<dbReference type="Proteomes" id="UP000007947">
    <property type="component" value="Chromosome"/>
</dbReference>
<dbReference type="InterPro" id="IPR013785">
    <property type="entry name" value="Aldolase_TIM"/>
</dbReference>
<evidence type="ECO:0000259" key="9">
    <source>
        <dbReference type="Pfam" id="PF16875"/>
    </source>
</evidence>
<dbReference type="InterPro" id="IPR050985">
    <property type="entry name" value="Alpha-glycosidase_related"/>
</dbReference>
<evidence type="ECO:0000256" key="3">
    <source>
        <dbReference type="ARBA" id="ARBA00022801"/>
    </source>
</evidence>
<evidence type="ECO:0000256" key="5">
    <source>
        <dbReference type="PIRNR" id="PIRNR005536"/>
    </source>
</evidence>
<dbReference type="GO" id="GO:0004557">
    <property type="term" value="F:alpha-galactosidase activity"/>
    <property type="evidence" value="ECO:0007669"/>
    <property type="project" value="UniProtKB-UniRule"/>
</dbReference>
<dbReference type="InterPro" id="IPR002252">
    <property type="entry name" value="Glyco_hydro_36"/>
</dbReference>
<dbReference type="EMBL" id="AP012204">
    <property type="protein sequence ID" value="BAK36373.1"/>
    <property type="molecule type" value="Genomic_DNA"/>
</dbReference>
<dbReference type="PANTHER" id="PTHR43053:SF3">
    <property type="entry name" value="ALPHA-GALACTOSIDASE C-RELATED"/>
    <property type="match status" value="1"/>
</dbReference>
<evidence type="ECO:0000313" key="10">
    <source>
        <dbReference type="EMBL" id="BAK36373.1"/>
    </source>
</evidence>
<comment type="similarity">
    <text evidence="5">Belongs to the glycosyl hydrolase.</text>
</comment>
<keyword evidence="3 5" id="KW-0378">Hydrolase</keyword>
<feature type="binding site" evidence="7">
    <location>
        <begin position="357"/>
        <end position="358"/>
    </location>
    <ligand>
        <name>substrate</name>
    </ligand>
</feature>
<name>F5XMB6_MICPN</name>
<evidence type="ECO:0000313" key="11">
    <source>
        <dbReference type="Proteomes" id="UP000007947"/>
    </source>
</evidence>
<sequence>MPVNAYVLQRCEGMSVLVDLRHGRLPSILHWGADLGDLTSADAAAVARASAYPGAPNIIDDSVRLAVLPEHWTGWLGRPGLVGSRSGRDWSPKFTTTSLRIDGAPIDTVIVDTATDTDGSLISLHGPSEFEVEALDEAAGLTLAITLGVTAGGLLRVRARVTNGGSAPYEVQSLTPALPVPPVARELLDMCGRWGKERVAQRSPLQVGIHLRENRKGRTGADAATVLHAGTPGFSFQRGEIWAVHTGWSGNHVHYAERLSTGEQVLGGGELLLPGEVVLQPGESYGSPWLYGSYGAGLDEVARRFHRFLRARPGHPGAGRPVTINVWEAVYFDHDLERLSDLAERAAALGVERYVLDDGWFGSRRDDHSGLGDWTVSPDVWPEGLHPIVDKVKALGMEFGLWFEPEMINIDSDAARAHPEWVMATGDRLPVESRFQQVINLGIPECYAYIRDAIFAILNEYDIDYIKWDHNRDLVDAGTQPSGQPGVHEQTLAFYRLLDEIKTAFPGLEIESCSSGGARVDLGVLERTERVWVSDCIDPLERQEMHRWTTQLIPPELMGAHIASGESHTTGRVHDLDFRAATAVFGHLGIEWDLSEASAMELAELQAWIAFYKEHRGLLLAGDLVRVDFPDASVNIHGVIAPDRGSAIFSVVSVARSEVVSVGRIRLPGLDPDRRYRVTPVVELLPHRGRPPAWWGLRVPAGDAYAALDAGERPRLVPDGELGVELSGAALAHAGLMPVNIDPDHAVLYLVTAVD</sequence>
<gene>
    <name evidence="10" type="primary">aga</name>
    <name evidence="10" type="ordered locus">MLP_33590</name>
</gene>
<dbReference type="InterPro" id="IPR031705">
    <property type="entry name" value="Glyco_hydro_36_C"/>
</dbReference>
<evidence type="ECO:0000256" key="6">
    <source>
        <dbReference type="PIRSR" id="PIRSR005536-1"/>
    </source>
</evidence>
<dbReference type="InterPro" id="IPR017853">
    <property type="entry name" value="GH"/>
</dbReference>
<dbReference type="AlphaFoldDB" id="F5XMB6"/>
<dbReference type="RefSeq" id="WP_013864233.1">
    <property type="nucleotide sequence ID" value="NC_015635.1"/>
</dbReference>
<feature type="domain" description="Glycosyl hydrolase family 36 N-terminal" evidence="9">
    <location>
        <begin position="25"/>
        <end position="279"/>
    </location>
</feature>
<dbReference type="CDD" id="cd14791">
    <property type="entry name" value="GH36"/>
    <property type="match status" value="1"/>
</dbReference>
<dbReference type="STRING" id="1032480.MLP_33590"/>
<dbReference type="PRINTS" id="PR00743">
    <property type="entry name" value="GLHYDRLASE36"/>
</dbReference>
<dbReference type="Gene3D" id="3.20.20.70">
    <property type="entry name" value="Aldolase class I"/>
    <property type="match status" value="1"/>
</dbReference>
<dbReference type="Pfam" id="PF16875">
    <property type="entry name" value="Glyco_hydro_36N"/>
    <property type="match status" value="1"/>
</dbReference>
<accession>F5XMB6</accession>
<dbReference type="PROSITE" id="PS00512">
    <property type="entry name" value="ALPHA_GALACTOSIDASE"/>
    <property type="match status" value="1"/>
</dbReference>
<dbReference type="eggNOG" id="COG3345">
    <property type="taxonomic scope" value="Bacteria"/>
</dbReference>
<dbReference type="PANTHER" id="PTHR43053">
    <property type="entry name" value="GLYCOSIDASE FAMILY 31"/>
    <property type="match status" value="1"/>
</dbReference>
<dbReference type="KEGG" id="mph:MLP_33590"/>
<reference evidence="10 11" key="1">
    <citation type="submission" date="2011-05" db="EMBL/GenBank/DDBJ databases">
        <title>Whole genome sequence of Microlunatus phosphovorus NM-1.</title>
        <authorList>
            <person name="Hosoyama A."/>
            <person name="Sasaki K."/>
            <person name="Harada T."/>
            <person name="Igarashi R."/>
            <person name="Kawakoshi A."/>
            <person name="Sasagawa M."/>
            <person name="Fukada J."/>
            <person name="Nakamura S."/>
            <person name="Katano Y."/>
            <person name="Hanada S."/>
            <person name="Kamagata Y."/>
            <person name="Nakamura N."/>
            <person name="Yamazaki S."/>
            <person name="Fujita N."/>
        </authorList>
    </citation>
    <scope>NUCLEOTIDE SEQUENCE [LARGE SCALE GENOMIC DNA]</scope>
    <source>
        <strain evidence="11">ATCC 700054 / DSM 10555 / JCM 9379 / NBRC 101784 / NCIMB 13414 / VKM Ac-1990 / NM-1</strain>
    </source>
</reference>
<dbReference type="SUPFAM" id="SSF51445">
    <property type="entry name" value="(Trans)glycosidases"/>
    <property type="match status" value="1"/>
</dbReference>
<feature type="binding site" evidence="7">
    <location>
        <position position="535"/>
    </location>
    <ligand>
        <name>substrate</name>
    </ligand>
</feature>
<evidence type="ECO:0000256" key="2">
    <source>
        <dbReference type="ARBA" id="ARBA00012755"/>
    </source>
</evidence>
<feature type="domain" description="Glycosyl hydrolase family 36 C-terminal" evidence="8">
    <location>
        <begin position="639"/>
        <end position="737"/>
    </location>
</feature>
<keyword evidence="4 5" id="KW-0326">Glycosidase</keyword>
<feature type="active site" description="Proton donor" evidence="6">
    <location>
        <position position="535"/>
    </location>
</feature>
<feature type="binding site" evidence="7">
    <location>
        <position position="434"/>
    </location>
    <ligand>
        <name>substrate</name>
    </ligand>
</feature>
<evidence type="ECO:0000259" key="8">
    <source>
        <dbReference type="Pfam" id="PF16874"/>
    </source>
</evidence>
<proteinExistence type="inferred from homology"/>
<dbReference type="Pfam" id="PF02065">
    <property type="entry name" value="Melibiase"/>
    <property type="match status" value="1"/>
</dbReference>
<dbReference type="Gene3D" id="2.60.40.1180">
    <property type="entry name" value="Golgi alpha-mannosidase II"/>
    <property type="match status" value="1"/>
</dbReference>
<evidence type="ECO:0000256" key="4">
    <source>
        <dbReference type="ARBA" id="ARBA00023295"/>
    </source>
</evidence>
<feature type="binding site" evidence="7">
    <location>
        <begin position="467"/>
        <end position="471"/>
    </location>
    <ligand>
        <name>substrate</name>
    </ligand>
</feature>
<dbReference type="FunFam" id="3.20.20.70:FF:000118">
    <property type="entry name" value="Alpha-galactosidase"/>
    <property type="match status" value="1"/>
</dbReference>
<dbReference type="HOGENOM" id="CLU_009640_3_1_11"/>
<protein>
    <recommendedName>
        <fullName evidence="2 5">Alpha-galactosidase</fullName>
        <ecNumber evidence="2 5">3.2.1.22</ecNumber>
    </recommendedName>
</protein>
<dbReference type="InterPro" id="IPR038417">
    <property type="entry name" value="Alpga-gal_N_sf"/>
</dbReference>
<feature type="binding site" evidence="7">
    <location>
        <position position="513"/>
    </location>
    <ligand>
        <name>substrate</name>
    </ligand>
</feature>
<dbReference type="PIRSF" id="PIRSF005536">
    <property type="entry name" value="Agal"/>
    <property type="match status" value="1"/>
</dbReference>
<dbReference type="GO" id="GO:0016052">
    <property type="term" value="P:carbohydrate catabolic process"/>
    <property type="evidence" value="ECO:0007669"/>
    <property type="project" value="InterPro"/>
</dbReference>
<comment type="catalytic activity">
    <reaction evidence="1 5">
        <text>Hydrolysis of terminal, non-reducing alpha-D-galactose residues in alpha-D-galactosides, including galactose oligosaccharides, galactomannans and galactolipids.</text>
        <dbReference type="EC" id="3.2.1.22"/>
    </reaction>
</comment>
<feature type="active site" description="Nucleophile" evidence="6">
    <location>
        <position position="469"/>
    </location>
</feature>
<keyword evidence="11" id="KW-1185">Reference proteome</keyword>
<dbReference type="InterPro" id="IPR000111">
    <property type="entry name" value="Glyco_hydro_27/36_CS"/>
</dbReference>
<evidence type="ECO:0000256" key="1">
    <source>
        <dbReference type="ARBA" id="ARBA00001255"/>
    </source>
</evidence>
<dbReference type="Pfam" id="PF16874">
    <property type="entry name" value="Glyco_hydro_36C"/>
    <property type="match status" value="1"/>
</dbReference>
<dbReference type="InterPro" id="IPR013780">
    <property type="entry name" value="Glyco_hydro_b"/>
</dbReference>
<feature type="binding site" evidence="7">
    <location>
        <position position="194"/>
    </location>
    <ligand>
        <name>substrate</name>
    </ligand>
</feature>
<dbReference type="Gene3D" id="2.70.98.60">
    <property type="entry name" value="alpha-galactosidase from lactobacil brevis"/>
    <property type="match status" value="1"/>
</dbReference>
<dbReference type="InterPro" id="IPR031704">
    <property type="entry name" value="Glyco_hydro_36_N"/>
</dbReference>
<evidence type="ECO:0000256" key="7">
    <source>
        <dbReference type="PIRSR" id="PIRSR005536-2"/>
    </source>
</evidence>
<dbReference type="EC" id="3.2.1.22" evidence="2 5"/>
<organism evidence="10 11">
    <name type="scientific">Microlunatus phosphovorus (strain ATCC 700054 / DSM 10555 / JCM 9379 / NBRC 101784 / NCIMB 13414 / VKM Ac-1990 / NM-1)</name>
    <dbReference type="NCBI Taxonomy" id="1032480"/>
    <lineage>
        <taxon>Bacteria</taxon>
        <taxon>Bacillati</taxon>
        <taxon>Actinomycetota</taxon>
        <taxon>Actinomycetes</taxon>
        <taxon>Propionibacteriales</taxon>
        <taxon>Propionibacteriaceae</taxon>
        <taxon>Microlunatus</taxon>
    </lineage>
</organism>